<dbReference type="EMBL" id="JAGIKX010000026">
    <property type="protein sequence ID" value="MBP2258437.1"/>
    <property type="molecule type" value="Genomic_DNA"/>
</dbReference>
<protein>
    <submittedName>
        <fullName evidence="1">Uncharacterized protein</fullName>
    </submittedName>
</protein>
<dbReference type="RefSeq" id="WP_226371426.1">
    <property type="nucleotide sequence ID" value="NZ_JAGIKX010000026.1"/>
</dbReference>
<keyword evidence="2" id="KW-1185">Reference proteome</keyword>
<comment type="caution">
    <text evidence="1">The sequence shown here is derived from an EMBL/GenBank/DDBJ whole genome shotgun (WGS) entry which is preliminary data.</text>
</comment>
<name>A0ABS4SAR8_9BACI</name>
<organism evidence="1 2">
    <name type="scientific">Virgibacillus alimentarius</name>
    <dbReference type="NCBI Taxonomy" id="698769"/>
    <lineage>
        <taxon>Bacteria</taxon>
        <taxon>Bacillati</taxon>
        <taxon>Bacillota</taxon>
        <taxon>Bacilli</taxon>
        <taxon>Bacillales</taxon>
        <taxon>Bacillaceae</taxon>
        <taxon>Virgibacillus</taxon>
    </lineage>
</organism>
<gene>
    <name evidence="1" type="ORF">J2Z81_002420</name>
</gene>
<sequence>MLEEFEERFKNIMEADINMFQQDLRLTALMTDLEKAYKIPIINDAFFNKRNEEVMKLYRDVANHRVSVKK</sequence>
<evidence type="ECO:0000313" key="2">
    <source>
        <dbReference type="Proteomes" id="UP001519294"/>
    </source>
</evidence>
<dbReference type="Proteomes" id="UP001519294">
    <property type="component" value="Unassembled WGS sequence"/>
</dbReference>
<reference evidence="1 2" key="1">
    <citation type="submission" date="2021-03" db="EMBL/GenBank/DDBJ databases">
        <title>Genomic Encyclopedia of Type Strains, Phase IV (KMG-IV): sequencing the most valuable type-strain genomes for metagenomic binning, comparative biology and taxonomic classification.</title>
        <authorList>
            <person name="Goeker M."/>
        </authorList>
    </citation>
    <scope>NUCLEOTIDE SEQUENCE [LARGE SCALE GENOMIC DNA]</scope>
    <source>
        <strain evidence="1 2">DSM 25790</strain>
    </source>
</reference>
<accession>A0ABS4SAR8</accession>
<proteinExistence type="predicted"/>
<evidence type="ECO:0000313" key="1">
    <source>
        <dbReference type="EMBL" id="MBP2258437.1"/>
    </source>
</evidence>